<feature type="compositionally biased region" description="Basic and acidic residues" evidence="2">
    <location>
        <begin position="181"/>
        <end position="198"/>
    </location>
</feature>
<gene>
    <name evidence="4" type="ORF">BSP0115_LOCUS18184</name>
</gene>
<name>A0A7S1GF81_9STRA</name>
<dbReference type="EMBL" id="HBFS01027112">
    <property type="protein sequence ID" value="CAD8924920.1"/>
    <property type="molecule type" value="Transcribed_RNA"/>
</dbReference>
<proteinExistence type="predicted"/>
<feature type="region of interest" description="Disordered" evidence="2">
    <location>
        <begin position="181"/>
        <end position="214"/>
    </location>
</feature>
<dbReference type="PRINTS" id="PR00625">
    <property type="entry name" value="JDOMAIN"/>
</dbReference>
<dbReference type="SUPFAM" id="SSF46565">
    <property type="entry name" value="Chaperone J-domain"/>
    <property type="match status" value="1"/>
</dbReference>
<accession>A0A7S1GF81</accession>
<organism evidence="4">
    <name type="scientific">Bicosoecida sp. CB-2014</name>
    <dbReference type="NCBI Taxonomy" id="1486930"/>
    <lineage>
        <taxon>Eukaryota</taxon>
        <taxon>Sar</taxon>
        <taxon>Stramenopiles</taxon>
        <taxon>Bigyra</taxon>
        <taxon>Opalozoa</taxon>
        <taxon>Bicosoecida</taxon>
    </lineage>
</organism>
<evidence type="ECO:0000313" key="4">
    <source>
        <dbReference type="EMBL" id="CAD8924920.1"/>
    </source>
</evidence>
<evidence type="ECO:0000259" key="3">
    <source>
        <dbReference type="PROSITE" id="PS50076"/>
    </source>
</evidence>
<dbReference type="InterPro" id="IPR001623">
    <property type="entry name" value="DnaJ_domain"/>
</dbReference>
<dbReference type="InterPro" id="IPR051948">
    <property type="entry name" value="Hsp70_co-chaperone_J-domain"/>
</dbReference>
<dbReference type="PANTHER" id="PTHR44360:SF1">
    <property type="entry name" value="DNAJ HOMOLOG SUBFAMILY B MEMBER 9"/>
    <property type="match status" value="1"/>
</dbReference>
<dbReference type="PANTHER" id="PTHR44360">
    <property type="entry name" value="DNAJ HOMOLOG SUBFAMILY B MEMBER 9"/>
    <property type="match status" value="1"/>
</dbReference>
<dbReference type="GO" id="GO:0036503">
    <property type="term" value="P:ERAD pathway"/>
    <property type="evidence" value="ECO:0007669"/>
    <property type="project" value="TreeGrafter"/>
</dbReference>
<dbReference type="GO" id="GO:0005783">
    <property type="term" value="C:endoplasmic reticulum"/>
    <property type="evidence" value="ECO:0007669"/>
    <property type="project" value="TreeGrafter"/>
</dbReference>
<dbReference type="Gene3D" id="1.10.287.110">
    <property type="entry name" value="DnaJ domain"/>
    <property type="match status" value="1"/>
</dbReference>
<evidence type="ECO:0000256" key="2">
    <source>
        <dbReference type="SAM" id="MobiDB-lite"/>
    </source>
</evidence>
<dbReference type="PROSITE" id="PS50076">
    <property type="entry name" value="DNAJ_2"/>
    <property type="match status" value="1"/>
</dbReference>
<dbReference type="Pfam" id="PF00226">
    <property type="entry name" value="DnaJ"/>
    <property type="match status" value="1"/>
</dbReference>
<protein>
    <recommendedName>
        <fullName evidence="3">J domain-containing protein</fullName>
    </recommendedName>
</protein>
<dbReference type="SMART" id="SM00271">
    <property type="entry name" value="DnaJ"/>
    <property type="match status" value="1"/>
</dbReference>
<feature type="domain" description="J" evidence="3">
    <location>
        <begin position="92"/>
        <end position="156"/>
    </location>
</feature>
<evidence type="ECO:0000256" key="1">
    <source>
        <dbReference type="ARBA" id="ARBA00023186"/>
    </source>
</evidence>
<dbReference type="CDD" id="cd06257">
    <property type="entry name" value="DnaJ"/>
    <property type="match status" value="1"/>
</dbReference>
<keyword evidence="1" id="KW-0143">Chaperone</keyword>
<sequence length="255" mass="27535">MARSVAASIVAHGLVNYSVAARGGARGAVRVAAVAAARRQASTRSAAAATHAVLPTAVARGAARPAGAGRAGARRLMSAEAEREVASAGRADWYGILGVEREATAEEIRGAYHKLAKKHHPDVAGATGDAELLHRVNEAYRILSNETLRGAYDRRSTSRAAALKVKNEGNRGRTFDAEAHHEASATMHEARSRLDQRNQRRGASNRARREKVHVPTTKQTYWRMLVPLSVVALYAFNHVVFKTLNPERKVDAALR</sequence>
<dbReference type="AlphaFoldDB" id="A0A7S1GF81"/>
<dbReference type="GO" id="GO:0051787">
    <property type="term" value="F:misfolded protein binding"/>
    <property type="evidence" value="ECO:0007669"/>
    <property type="project" value="TreeGrafter"/>
</dbReference>
<reference evidence="4" key="1">
    <citation type="submission" date="2021-01" db="EMBL/GenBank/DDBJ databases">
        <authorList>
            <person name="Corre E."/>
            <person name="Pelletier E."/>
            <person name="Niang G."/>
            <person name="Scheremetjew M."/>
            <person name="Finn R."/>
            <person name="Kale V."/>
            <person name="Holt S."/>
            <person name="Cochrane G."/>
            <person name="Meng A."/>
            <person name="Brown T."/>
            <person name="Cohen L."/>
        </authorList>
    </citation>
    <scope>NUCLEOTIDE SEQUENCE</scope>
    <source>
        <strain evidence="4">Ms1</strain>
    </source>
</reference>
<dbReference type="GO" id="GO:0051087">
    <property type="term" value="F:protein-folding chaperone binding"/>
    <property type="evidence" value="ECO:0007669"/>
    <property type="project" value="TreeGrafter"/>
</dbReference>
<dbReference type="InterPro" id="IPR036869">
    <property type="entry name" value="J_dom_sf"/>
</dbReference>